<evidence type="ECO:0000256" key="1">
    <source>
        <dbReference type="SAM" id="MobiDB-lite"/>
    </source>
</evidence>
<organism evidence="2 3">
    <name type="scientific">Hyaloscypha variabilis (strain UAMH 11265 / GT02V1 / F)</name>
    <name type="common">Meliniomyces variabilis</name>
    <dbReference type="NCBI Taxonomy" id="1149755"/>
    <lineage>
        <taxon>Eukaryota</taxon>
        <taxon>Fungi</taxon>
        <taxon>Dikarya</taxon>
        <taxon>Ascomycota</taxon>
        <taxon>Pezizomycotina</taxon>
        <taxon>Leotiomycetes</taxon>
        <taxon>Helotiales</taxon>
        <taxon>Hyaloscyphaceae</taxon>
        <taxon>Hyaloscypha</taxon>
        <taxon>Hyaloscypha variabilis</taxon>
    </lineage>
</organism>
<dbReference type="Proteomes" id="UP000235786">
    <property type="component" value="Unassembled WGS sequence"/>
</dbReference>
<protein>
    <submittedName>
        <fullName evidence="2">Uncharacterized protein</fullName>
    </submittedName>
</protein>
<proteinExistence type="predicted"/>
<gene>
    <name evidence="2" type="ORF">L207DRAFT_519757</name>
</gene>
<evidence type="ECO:0000313" key="2">
    <source>
        <dbReference type="EMBL" id="PMD31115.1"/>
    </source>
</evidence>
<name>A0A2J6QXX7_HYAVF</name>
<feature type="region of interest" description="Disordered" evidence="1">
    <location>
        <begin position="1"/>
        <end position="22"/>
    </location>
</feature>
<evidence type="ECO:0000313" key="3">
    <source>
        <dbReference type="Proteomes" id="UP000235786"/>
    </source>
</evidence>
<dbReference type="AlphaFoldDB" id="A0A2J6QXX7"/>
<dbReference type="STRING" id="1149755.A0A2J6QXX7"/>
<reference evidence="2 3" key="1">
    <citation type="submission" date="2016-04" db="EMBL/GenBank/DDBJ databases">
        <title>A degradative enzymes factory behind the ericoid mycorrhizal symbiosis.</title>
        <authorList>
            <consortium name="DOE Joint Genome Institute"/>
            <person name="Martino E."/>
            <person name="Morin E."/>
            <person name="Grelet G."/>
            <person name="Kuo A."/>
            <person name="Kohler A."/>
            <person name="Daghino S."/>
            <person name="Barry K."/>
            <person name="Choi C."/>
            <person name="Cichocki N."/>
            <person name="Clum A."/>
            <person name="Copeland A."/>
            <person name="Hainaut M."/>
            <person name="Haridas S."/>
            <person name="Labutti K."/>
            <person name="Lindquist E."/>
            <person name="Lipzen A."/>
            <person name="Khouja H.-R."/>
            <person name="Murat C."/>
            <person name="Ohm R."/>
            <person name="Olson A."/>
            <person name="Spatafora J."/>
            <person name="Veneault-Fourrey C."/>
            <person name="Henrissat B."/>
            <person name="Grigoriev I."/>
            <person name="Martin F."/>
            <person name="Perotto S."/>
        </authorList>
    </citation>
    <scope>NUCLEOTIDE SEQUENCE [LARGE SCALE GENOMIC DNA]</scope>
    <source>
        <strain evidence="2 3">F</strain>
    </source>
</reference>
<feature type="compositionally biased region" description="Polar residues" evidence="1">
    <location>
        <begin position="1"/>
        <end position="11"/>
    </location>
</feature>
<dbReference type="EMBL" id="KZ613964">
    <property type="protein sequence ID" value="PMD31115.1"/>
    <property type="molecule type" value="Genomic_DNA"/>
</dbReference>
<sequence>MSSESETTITSDAPPIDTHKFKDLQITKSGLSSLHISSKEKDPDPQSHSEFYIDVSLYSPSKKDITIHAGSSSKGPILGDVDLKTFSGHYTIELGDPNVEPVRLEELDRVKGWSSRHQFEFERGGRKRDVFLWRHRGRDLSENRDDLELVLEDEEREEEDEVLVVYEAKGGDRGWKGKGRLLVKEGGGEKWELMVLLTVMALIVSKRREQ</sequence>
<keyword evidence="3" id="KW-1185">Reference proteome</keyword>
<dbReference type="OrthoDB" id="3431997at2759"/>
<accession>A0A2J6QXX7</accession>